<comment type="caution">
    <text evidence="18">The sequence shown here is derived from an EMBL/GenBank/DDBJ whole genome shotgun (WGS) entry which is preliminary data.</text>
</comment>
<feature type="domain" description="HRDC" evidence="15">
    <location>
        <begin position="1443"/>
        <end position="1526"/>
    </location>
</feature>
<evidence type="ECO:0000256" key="2">
    <source>
        <dbReference type="ARBA" id="ARBA00005446"/>
    </source>
</evidence>
<keyword evidence="3" id="KW-0547">Nucleotide-binding</keyword>
<dbReference type="PROSITE" id="PS00690">
    <property type="entry name" value="DEAH_ATP_HELICASE"/>
    <property type="match status" value="1"/>
</dbReference>
<dbReference type="Pfam" id="PF00570">
    <property type="entry name" value="HRDC"/>
    <property type="match status" value="1"/>
</dbReference>
<dbReference type="PANTHER" id="PTHR13710">
    <property type="entry name" value="DNA HELICASE RECQ FAMILY MEMBER"/>
    <property type="match status" value="1"/>
</dbReference>
<dbReference type="InterPro" id="IPR004589">
    <property type="entry name" value="DNA_helicase_ATP-dep_RecQ"/>
</dbReference>
<evidence type="ECO:0000259" key="17">
    <source>
        <dbReference type="PROSITE" id="PS51194"/>
    </source>
</evidence>
<dbReference type="InterPro" id="IPR018982">
    <property type="entry name" value="RQC_domain"/>
</dbReference>
<dbReference type="Pfam" id="PF00271">
    <property type="entry name" value="Helicase_C"/>
    <property type="match status" value="1"/>
</dbReference>
<dbReference type="GO" id="GO:0016787">
    <property type="term" value="F:hydrolase activity"/>
    <property type="evidence" value="ECO:0007669"/>
    <property type="project" value="UniProtKB-KW"/>
</dbReference>
<dbReference type="GO" id="GO:0005524">
    <property type="term" value="F:ATP binding"/>
    <property type="evidence" value="ECO:0007669"/>
    <property type="project" value="UniProtKB-KW"/>
</dbReference>
<dbReference type="NCBIfam" id="TIGR00614">
    <property type="entry name" value="recQ_fam"/>
    <property type="match status" value="1"/>
</dbReference>
<feature type="domain" description="Helicase ATP-binding" evidence="16">
    <location>
        <begin position="817"/>
        <end position="998"/>
    </location>
</feature>
<dbReference type="InterPro" id="IPR032284">
    <property type="entry name" value="RecQ_Zn-bd"/>
</dbReference>
<feature type="compositionally biased region" description="Gly residues" evidence="14">
    <location>
        <begin position="1671"/>
        <end position="1684"/>
    </location>
</feature>
<dbReference type="InterPro" id="IPR011545">
    <property type="entry name" value="DEAD/DEAH_box_helicase_dom"/>
</dbReference>
<keyword evidence="19" id="KW-1185">Reference proteome</keyword>
<feature type="compositionally biased region" description="Low complexity" evidence="14">
    <location>
        <begin position="28"/>
        <end position="39"/>
    </location>
</feature>
<dbReference type="InterPro" id="IPR010997">
    <property type="entry name" value="HRDC-like_sf"/>
</dbReference>
<dbReference type="PROSITE" id="PS50967">
    <property type="entry name" value="HRDC"/>
    <property type="match status" value="1"/>
</dbReference>
<dbReference type="GO" id="GO:0005737">
    <property type="term" value="C:cytoplasm"/>
    <property type="evidence" value="ECO:0007669"/>
    <property type="project" value="TreeGrafter"/>
</dbReference>
<dbReference type="Pfam" id="PF09382">
    <property type="entry name" value="RQC"/>
    <property type="match status" value="1"/>
</dbReference>
<evidence type="ECO:0000259" key="16">
    <source>
        <dbReference type="PROSITE" id="PS51192"/>
    </source>
</evidence>
<dbReference type="SUPFAM" id="SSF52540">
    <property type="entry name" value="P-loop containing nucleoside triphosphate hydrolases"/>
    <property type="match status" value="2"/>
</dbReference>
<dbReference type="InterPro" id="IPR002121">
    <property type="entry name" value="HRDC_dom"/>
</dbReference>
<evidence type="ECO:0000256" key="3">
    <source>
        <dbReference type="ARBA" id="ARBA00022741"/>
    </source>
</evidence>
<feature type="region of interest" description="Disordered" evidence="14">
    <location>
        <begin position="1589"/>
        <end position="1684"/>
    </location>
</feature>
<dbReference type="InterPro" id="IPR044876">
    <property type="entry name" value="HRDC_dom_sf"/>
</dbReference>
<feature type="compositionally biased region" description="Polar residues" evidence="14">
    <location>
        <begin position="111"/>
        <end position="123"/>
    </location>
</feature>
<evidence type="ECO:0000313" key="18">
    <source>
        <dbReference type="EMBL" id="KAK0515123.1"/>
    </source>
</evidence>
<evidence type="ECO:0000256" key="9">
    <source>
        <dbReference type="ARBA" id="ARBA00023204"/>
    </source>
</evidence>
<evidence type="ECO:0000313" key="19">
    <source>
        <dbReference type="Proteomes" id="UP001166286"/>
    </source>
</evidence>
<evidence type="ECO:0000256" key="1">
    <source>
        <dbReference type="ARBA" id="ARBA00004123"/>
    </source>
</evidence>
<keyword evidence="10" id="KW-0413">Isomerase</keyword>
<keyword evidence="4" id="KW-0227">DNA damage</keyword>
<dbReference type="InterPro" id="IPR001650">
    <property type="entry name" value="Helicase_C-like"/>
</dbReference>
<evidence type="ECO:0000256" key="14">
    <source>
        <dbReference type="SAM" id="MobiDB-lite"/>
    </source>
</evidence>
<dbReference type="EC" id="5.6.2.4" evidence="13"/>
<evidence type="ECO:0000256" key="5">
    <source>
        <dbReference type="ARBA" id="ARBA00022801"/>
    </source>
</evidence>
<feature type="compositionally biased region" description="Gly residues" evidence="14">
    <location>
        <begin position="1611"/>
        <end position="1620"/>
    </location>
</feature>
<dbReference type="InterPro" id="IPR027417">
    <property type="entry name" value="P-loop_NTPase"/>
</dbReference>
<keyword evidence="8" id="KW-0238">DNA-binding</keyword>
<comment type="catalytic activity">
    <reaction evidence="12">
        <text>Couples ATP hydrolysis with the unwinding of duplex DNA by translocating in the 3'-5' direction.</text>
        <dbReference type="EC" id="5.6.2.4"/>
    </reaction>
</comment>
<accession>A0AA39R885</accession>
<dbReference type="EMBL" id="JAFEKC020000004">
    <property type="protein sequence ID" value="KAK0515123.1"/>
    <property type="molecule type" value="Genomic_DNA"/>
</dbReference>
<feature type="compositionally biased region" description="Basic and acidic residues" evidence="14">
    <location>
        <begin position="674"/>
        <end position="685"/>
    </location>
</feature>
<feature type="region of interest" description="Disordered" evidence="14">
    <location>
        <begin position="98"/>
        <end position="129"/>
    </location>
</feature>
<dbReference type="SUPFAM" id="SSF47819">
    <property type="entry name" value="HRDC-like"/>
    <property type="match status" value="1"/>
</dbReference>
<keyword evidence="9" id="KW-0234">DNA repair</keyword>
<dbReference type="CDD" id="cd17920">
    <property type="entry name" value="DEXHc_RecQ"/>
    <property type="match status" value="1"/>
</dbReference>
<dbReference type="FunFam" id="1.10.10.10:FF:000495">
    <property type="entry name" value="RecQ family helicase MusN"/>
    <property type="match status" value="1"/>
</dbReference>
<dbReference type="GO" id="GO:0005634">
    <property type="term" value="C:nucleus"/>
    <property type="evidence" value="ECO:0007669"/>
    <property type="project" value="UniProtKB-SubCell"/>
</dbReference>
<organism evidence="18 19">
    <name type="scientific">Cladonia borealis</name>
    <dbReference type="NCBI Taxonomy" id="184061"/>
    <lineage>
        <taxon>Eukaryota</taxon>
        <taxon>Fungi</taxon>
        <taxon>Dikarya</taxon>
        <taxon>Ascomycota</taxon>
        <taxon>Pezizomycotina</taxon>
        <taxon>Lecanoromycetes</taxon>
        <taxon>OSLEUM clade</taxon>
        <taxon>Lecanoromycetidae</taxon>
        <taxon>Lecanorales</taxon>
        <taxon>Lecanorineae</taxon>
        <taxon>Cladoniaceae</taxon>
        <taxon>Cladonia</taxon>
    </lineage>
</organism>
<evidence type="ECO:0000259" key="15">
    <source>
        <dbReference type="PROSITE" id="PS50967"/>
    </source>
</evidence>
<dbReference type="GO" id="GO:0003677">
    <property type="term" value="F:DNA binding"/>
    <property type="evidence" value="ECO:0007669"/>
    <property type="project" value="UniProtKB-KW"/>
</dbReference>
<dbReference type="GO" id="GO:0005694">
    <property type="term" value="C:chromosome"/>
    <property type="evidence" value="ECO:0007669"/>
    <property type="project" value="TreeGrafter"/>
</dbReference>
<evidence type="ECO:0000256" key="10">
    <source>
        <dbReference type="ARBA" id="ARBA00023235"/>
    </source>
</evidence>
<dbReference type="PROSITE" id="PS51194">
    <property type="entry name" value="HELICASE_CTER"/>
    <property type="match status" value="1"/>
</dbReference>
<evidence type="ECO:0000256" key="6">
    <source>
        <dbReference type="ARBA" id="ARBA00022806"/>
    </source>
</evidence>
<feature type="region of interest" description="Disordered" evidence="14">
    <location>
        <begin position="621"/>
        <end position="696"/>
    </location>
</feature>
<feature type="compositionally biased region" description="Polar residues" evidence="14">
    <location>
        <begin position="626"/>
        <end position="647"/>
    </location>
</feature>
<dbReference type="FunFam" id="3.40.50.300:FF:001975">
    <property type="entry name" value="ATP-dependent DNA helicase"/>
    <property type="match status" value="1"/>
</dbReference>
<comment type="subcellular location">
    <subcellularLocation>
        <location evidence="1">Nucleus</location>
    </subcellularLocation>
</comment>
<dbReference type="Gene3D" id="1.10.150.80">
    <property type="entry name" value="HRDC domain"/>
    <property type="match status" value="1"/>
</dbReference>
<dbReference type="GO" id="GO:0009378">
    <property type="term" value="F:four-way junction helicase activity"/>
    <property type="evidence" value="ECO:0007669"/>
    <property type="project" value="TreeGrafter"/>
</dbReference>
<feature type="domain" description="Helicase C-terminal" evidence="17">
    <location>
        <begin position="1022"/>
        <end position="1174"/>
    </location>
</feature>
<protein>
    <recommendedName>
        <fullName evidence="13">DNA 3'-5' helicase</fullName>
        <ecNumber evidence="13">5.6.2.4</ecNumber>
    </recommendedName>
</protein>
<dbReference type="SMART" id="SM00956">
    <property type="entry name" value="RQC"/>
    <property type="match status" value="1"/>
</dbReference>
<evidence type="ECO:0000256" key="4">
    <source>
        <dbReference type="ARBA" id="ARBA00022763"/>
    </source>
</evidence>
<dbReference type="Pfam" id="PF00270">
    <property type="entry name" value="DEAD"/>
    <property type="match status" value="1"/>
</dbReference>
<feature type="region of interest" description="Disordered" evidence="14">
    <location>
        <begin position="1328"/>
        <end position="1380"/>
    </location>
</feature>
<feature type="compositionally biased region" description="Low complexity" evidence="14">
    <location>
        <begin position="273"/>
        <end position="283"/>
    </location>
</feature>
<evidence type="ECO:0000256" key="11">
    <source>
        <dbReference type="ARBA" id="ARBA00023242"/>
    </source>
</evidence>
<dbReference type="PANTHER" id="PTHR13710:SF153">
    <property type="entry name" value="RECQ-LIKE DNA HELICASE BLM"/>
    <property type="match status" value="1"/>
</dbReference>
<dbReference type="InterPro" id="IPR002464">
    <property type="entry name" value="DNA/RNA_helicase_DEAH_CS"/>
</dbReference>
<dbReference type="Pfam" id="PF16124">
    <property type="entry name" value="RecQ_Zn_bind"/>
    <property type="match status" value="1"/>
</dbReference>
<feature type="region of interest" description="Disordered" evidence="14">
    <location>
        <begin position="1527"/>
        <end position="1571"/>
    </location>
</feature>
<dbReference type="SMART" id="SM00487">
    <property type="entry name" value="DEXDc"/>
    <property type="match status" value="1"/>
</dbReference>
<proteinExistence type="inferred from homology"/>
<dbReference type="GO" id="GO:0000724">
    <property type="term" value="P:double-strand break repair via homologous recombination"/>
    <property type="evidence" value="ECO:0007669"/>
    <property type="project" value="TreeGrafter"/>
</dbReference>
<dbReference type="InterPro" id="IPR036388">
    <property type="entry name" value="WH-like_DNA-bd_sf"/>
</dbReference>
<feature type="compositionally biased region" description="Acidic residues" evidence="14">
    <location>
        <begin position="1396"/>
        <end position="1412"/>
    </location>
</feature>
<evidence type="ECO:0000256" key="12">
    <source>
        <dbReference type="ARBA" id="ARBA00034617"/>
    </source>
</evidence>
<feature type="region of interest" description="Disordered" evidence="14">
    <location>
        <begin position="17"/>
        <end position="65"/>
    </location>
</feature>
<feature type="compositionally biased region" description="Polar residues" evidence="14">
    <location>
        <begin position="157"/>
        <end position="167"/>
    </location>
</feature>
<comment type="similarity">
    <text evidence="2">Belongs to the helicase family. RecQ subfamily.</text>
</comment>
<dbReference type="GO" id="GO:0043138">
    <property type="term" value="F:3'-5' DNA helicase activity"/>
    <property type="evidence" value="ECO:0007669"/>
    <property type="project" value="UniProtKB-EC"/>
</dbReference>
<feature type="region of interest" description="Disordered" evidence="14">
    <location>
        <begin position="215"/>
        <end position="387"/>
    </location>
</feature>
<keyword evidence="7" id="KW-0067">ATP-binding</keyword>
<evidence type="ECO:0000256" key="8">
    <source>
        <dbReference type="ARBA" id="ARBA00023125"/>
    </source>
</evidence>
<keyword evidence="11" id="KW-0539">Nucleus</keyword>
<dbReference type="Gene3D" id="3.40.50.300">
    <property type="entry name" value="P-loop containing nucleotide triphosphate hydrolases"/>
    <property type="match status" value="2"/>
</dbReference>
<dbReference type="CDD" id="cd18794">
    <property type="entry name" value="SF2_C_RecQ"/>
    <property type="match status" value="1"/>
</dbReference>
<evidence type="ECO:0000256" key="13">
    <source>
        <dbReference type="ARBA" id="ARBA00034808"/>
    </source>
</evidence>
<dbReference type="InterPro" id="IPR014001">
    <property type="entry name" value="Helicase_ATP-bd"/>
</dbReference>
<evidence type="ECO:0000256" key="7">
    <source>
        <dbReference type="ARBA" id="ARBA00022840"/>
    </source>
</evidence>
<dbReference type="PROSITE" id="PS51192">
    <property type="entry name" value="HELICASE_ATP_BIND_1"/>
    <property type="match status" value="1"/>
</dbReference>
<keyword evidence="6" id="KW-0347">Helicase</keyword>
<reference evidence="18" key="1">
    <citation type="submission" date="2023-03" db="EMBL/GenBank/DDBJ databases">
        <title>Complete genome of Cladonia borealis.</title>
        <authorList>
            <person name="Park H."/>
        </authorList>
    </citation>
    <scope>NUCLEOTIDE SEQUENCE</scope>
    <source>
        <strain evidence="18">ANT050790</strain>
    </source>
</reference>
<dbReference type="GO" id="GO:0006260">
    <property type="term" value="P:DNA replication"/>
    <property type="evidence" value="ECO:0007669"/>
    <property type="project" value="InterPro"/>
</dbReference>
<feature type="region of interest" description="Disordered" evidence="14">
    <location>
        <begin position="152"/>
        <end position="179"/>
    </location>
</feature>
<dbReference type="FunFam" id="3.40.50.300:FF:000537">
    <property type="entry name" value="Bloom syndrome RecQ-like helicase"/>
    <property type="match status" value="1"/>
</dbReference>
<feature type="compositionally biased region" description="Polar residues" evidence="14">
    <location>
        <begin position="1357"/>
        <end position="1366"/>
    </location>
</feature>
<gene>
    <name evidence="18" type="ORF">JMJ35_002502</name>
</gene>
<sequence length="1684" mass="187913">MTRHNLSQHLTWLIGSNPLHPPQPIFTPPSTATPSASEPTLEDPPPPLVFANPIPGVSGSQVTSKDVLGQESQTEFTRPSVPASVLNTYGTEAMARLQSGPRSGHKPRLLSASTLPSVQTPSVSVPRPLGQSLTEHYTAKWEQSPLRCSAAIKSDVNDNTSKTSSATDSKRRTLRDGPASVDLTRDELHTSSSSTVEVFGEPRRLWREDSATRKEPLVKKAKKRKSDELEEDELQADIPPRLSQSSFVSVDKYPDRYTPPKSKKSPSKRDNKSSAPPASHSKSLFPHGSAGDHIFDDDLDSPSTLGKQSGRHETDILRIPLHVPGIKEEPYSNSSQERHQKKAVADSEDEDEEVETKDMYQRVKRDRDTTYPSLAPPSTRMKHSQPLKCEAASDDCSLLRSNISPHSGSPQPIAPVVGASPFQSDSPTKLGTSLTDLKSGISSIDKAKIQSFLDLQLHRVQAYLNDLYCARRSASNLIFQYNSAGRKPPEDLQQQPVEITAKVEAAESLISLREEHLKLLKQEEEIRLRLIAVLRERLDQSFFDQNSASMKAVADRLLEIEREIAQLLPKAELPLSGSTTLVKSTQACQAPPQILLPELRFAVSSGPTTTQYVQQTQALQDLPGTPKNQSHSNPSRTQRTHLRTYTASPAPRDIHAYFSPSKTKSRADPSTNLRESDTHGRDHSKTPFSPRSNNMDEEFFEDDEDLFTSHMGGPLRANRDDDDFGEDFDDVDVLEAVHEFENQDIKTFTHVDNGQRIVFAETTGNARRPEALKPAPAFANAPPQYSQLQHPWSKDVKAALKARFHLQGFRPNQLEAINATLGGKDAFVLMPTGGGKSLCYQLPSIVNSGKTQGVTVVISPLLSLMQDQVDHLQKLKIQALLVNSEVTAEHRRLVMDCLRGINPQKFCQLLYITPEMINKSQTMVNAFRNLYQRGKLARIVIDEAHCVSQWGHDFRPDYKLLGEVRQQFRGVPVIALTATATENVKVDVIHNLGIQGCEVFTQSFNRPNLTYEVRIKGKAKDVLESIVKTINTSYRDQSGIIYCLSKKNCEDIAGKLAKEYGIRAHHYHAGMEPEEKKQVQKQWQAGRYHVIVATIAFGMGIDKPDVRFVIHNTIPKSLEGYYQETGRAGRDGKRSGCYMYYGYQDTSMIKRMIDDGEGSWEQKERQRQMLRNVIQFCENRSDCRRVQVLNYFNESFDKENCRGSCDNCNSNSTFETQDFSEFAVAALALVKKIEHDSVTLLHCVDVFRGSKTKKIVDLHHDLLEEHGVGSEIERGNVERLFYRLLSEDAISERNVVNKAGFASQYVHLGKNSHAFSTGRRKLKIQIRTSPMGKSKAINKPSKKRGTGVAAAYPDYPASTNVSSPIQAASRRRAKQRHKEDIDCDLRRNQYAEDDFVVNDDDLAESEDESDDFEPVREKGATRSSKKRRLGPPITVDEKMESLNEIHQMIVENFLDRAKQQSQKILISNNLKCHPFSDTVLREMAIEFPQDETQMLEIPGIDPVKVELYGKQFLKIIREFHQAYEEMIQQQEDRPQDPNHQNVINISSDEEYGDGSEVEDSGEDDDAEGQRSSYFQQPSEVAAFNRQLTQAAPRVPTVRAQSQSTEPRGRSSGRGGRGAFRGHGSFKKGSRKASGGNTRGKAPTGVTKSKSTSSRNSGSNFGGGTSKHETKGGGFGGRGIGMMPI</sequence>
<feature type="compositionally biased region" description="Basic and acidic residues" evidence="14">
    <location>
        <begin position="356"/>
        <end position="369"/>
    </location>
</feature>
<dbReference type="Proteomes" id="UP001166286">
    <property type="component" value="Unassembled WGS sequence"/>
</dbReference>
<feature type="compositionally biased region" description="Acidic residues" evidence="14">
    <location>
        <begin position="1547"/>
        <end position="1566"/>
    </location>
</feature>
<dbReference type="Gene3D" id="1.10.10.10">
    <property type="entry name" value="Winged helix-like DNA-binding domain superfamily/Winged helix DNA-binding domain"/>
    <property type="match status" value="1"/>
</dbReference>
<name>A0AA39R885_9LECA</name>
<keyword evidence="5" id="KW-0378">Hydrolase</keyword>
<feature type="compositionally biased region" description="Acidic residues" evidence="14">
    <location>
        <begin position="346"/>
        <end position="355"/>
    </location>
</feature>
<feature type="compositionally biased region" description="Low complexity" evidence="14">
    <location>
        <begin position="1646"/>
        <end position="1658"/>
    </location>
</feature>
<feature type="region of interest" description="Disordered" evidence="14">
    <location>
        <begin position="1396"/>
        <end position="1432"/>
    </location>
</feature>
<dbReference type="SMART" id="SM00490">
    <property type="entry name" value="HELICc"/>
    <property type="match status" value="1"/>
</dbReference>